<feature type="transmembrane region" description="Helical" evidence="8">
    <location>
        <begin position="77"/>
        <end position="96"/>
    </location>
</feature>
<dbReference type="Pfam" id="PF09594">
    <property type="entry name" value="GT87"/>
    <property type="match status" value="1"/>
</dbReference>
<evidence type="ECO:0000256" key="4">
    <source>
        <dbReference type="ARBA" id="ARBA00022692"/>
    </source>
</evidence>
<keyword evidence="10" id="KW-1185">Reference proteome</keyword>
<dbReference type="Proteomes" id="UP000005695">
    <property type="component" value="Unassembled WGS sequence"/>
</dbReference>
<comment type="caution">
    <text evidence="9">The sequence shown here is derived from an EMBL/GenBank/DDBJ whole genome shotgun (WGS) entry which is preliminary data.</text>
</comment>
<protein>
    <recommendedName>
        <fullName evidence="11">DUF2029 domain-containing protein</fullName>
    </recommendedName>
</protein>
<dbReference type="EMBL" id="AAEW02000031">
    <property type="protein sequence ID" value="EAT14354.1"/>
    <property type="molecule type" value="Genomic_DNA"/>
</dbReference>
<feature type="transmembrane region" description="Helical" evidence="8">
    <location>
        <begin position="325"/>
        <end position="342"/>
    </location>
</feature>
<evidence type="ECO:0000256" key="6">
    <source>
        <dbReference type="ARBA" id="ARBA00023136"/>
    </source>
</evidence>
<evidence type="ECO:0000313" key="9">
    <source>
        <dbReference type="EMBL" id="EAT14354.1"/>
    </source>
</evidence>
<dbReference type="AlphaFoldDB" id="Q1JVT2"/>
<proteinExistence type="inferred from homology"/>
<evidence type="ECO:0000256" key="8">
    <source>
        <dbReference type="SAM" id="Phobius"/>
    </source>
</evidence>
<feature type="transmembrane region" description="Helical" evidence="8">
    <location>
        <begin position="237"/>
        <end position="264"/>
    </location>
</feature>
<comment type="subcellular location">
    <subcellularLocation>
        <location evidence="1">Cell membrane</location>
        <topology evidence="1">Multi-pass membrane protein</topology>
    </subcellularLocation>
</comment>
<feature type="transmembrane region" description="Helical" evidence="8">
    <location>
        <begin position="377"/>
        <end position="401"/>
    </location>
</feature>
<gene>
    <name evidence="9" type="ORF">Dace_0194</name>
</gene>
<keyword evidence="6 8" id="KW-0472">Membrane</keyword>
<evidence type="ECO:0000256" key="7">
    <source>
        <dbReference type="ARBA" id="ARBA00024033"/>
    </source>
</evidence>
<evidence type="ECO:0008006" key="11">
    <source>
        <dbReference type="Google" id="ProtNLM"/>
    </source>
</evidence>
<keyword evidence="2" id="KW-1003">Cell membrane</keyword>
<keyword evidence="5 8" id="KW-1133">Transmembrane helix</keyword>
<feature type="transmembrane region" description="Helical" evidence="8">
    <location>
        <begin position="354"/>
        <end position="371"/>
    </location>
</feature>
<feature type="transmembrane region" description="Helical" evidence="8">
    <location>
        <begin position="163"/>
        <end position="184"/>
    </location>
</feature>
<dbReference type="RefSeq" id="WP_006002938.1">
    <property type="nucleotide sequence ID" value="NZ_AAEW02000031.1"/>
</dbReference>
<evidence type="ECO:0000256" key="1">
    <source>
        <dbReference type="ARBA" id="ARBA00004651"/>
    </source>
</evidence>
<name>Q1JVT2_DESA6</name>
<evidence type="ECO:0000313" key="10">
    <source>
        <dbReference type="Proteomes" id="UP000005695"/>
    </source>
</evidence>
<feature type="transmembrane region" description="Helical" evidence="8">
    <location>
        <begin position="422"/>
        <end position="443"/>
    </location>
</feature>
<evidence type="ECO:0000256" key="5">
    <source>
        <dbReference type="ARBA" id="ARBA00022989"/>
    </source>
</evidence>
<dbReference type="InterPro" id="IPR018584">
    <property type="entry name" value="GT87"/>
</dbReference>
<dbReference type="OrthoDB" id="3362857at2"/>
<comment type="similarity">
    <text evidence="7">Belongs to the glycosyltransferase 87 family.</text>
</comment>
<keyword evidence="3" id="KW-0808">Transferase</keyword>
<reference evidence="9" key="2">
    <citation type="submission" date="2006-05" db="EMBL/GenBank/DDBJ databases">
        <title>Sequencing of the draft genome and assembly of Desulfuromonas acetoxidans DSM 684.</title>
        <authorList>
            <consortium name="US DOE Joint Genome Institute (JGI-PGF)"/>
            <person name="Copeland A."/>
            <person name="Lucas S."/>
            <person name="Lapidus A."/>
            <person name="Barry K."/>
            <person name="Detter J.C."/>
            <person name="Glavina del Rio T."/>
            <person name="Hammon N."/>
            <person name="Israni S."/>
            <person name="Dalin E."/>
            <person name="Tice H."/>
            <person name="Bruce D."/>
            <person name="Pitluck S."/>
            <person name="Richardson P."/>
        </authorList>
    </citation>
    <scope>NUCLEOTIDE SEQUENCE [LARGE SCALE GENOMIC DNA]</scope>
    <source>
        <strain evidence="9">DSM 684</strain>
    </source>
</reference>
<feature type="transmembrane region" description="Helical" evidence="8">
    <location>
        <begin position="44"/>
        <end position="65"/>
    </location>
</feature>
<reference evidence="9" key="1">
    <citation type="submission" date="2006-05" db="EMBL/GenBank/DDBJ databases">
        <title>Annotation of the draft genome assembly of Desulfuromonas acetoxidans DSM 684.</title>
        <authorList>
            <consortium name="US DOE Joint Genome Institute (JGI-ORNL)"/>
            <person name="Larimer F."/>
            <person name="Land M."/>
            <person name="Hauser L."/>
        </authorList>
    </citation>
    <scope>NUCLEOTIDE SEQUENCE [LARGE SCALE GENOMIC DNA]</scope>
    <source>
        <strain evidence="9">DSM 684</strain>
    </source>
</reference>
<evidence type="ECO:0000256" key="3">
    <source>
        <dbReference type="ARBA" id="ARBA00022679"/>
    </source>
</evidence>
<sequence>MSIRHINNRVKAGDKVVFVSTAFAVCMVLFSYGVLSSAVDLRLFLPELVACSALVVVCVSVLLLIPCGYQNRRVSVFILLMAALFRLLFVAAAPQLSDDVYRYLWDGLQLLQGHNPYALAPQQVVTLSAPLATLQSQINHPHLVTIYPPAAQLFFALAGGQLLGFKLLCILVDLGSCILLAGLLRRLNRSPWWLTIYAWHPLVVLECAGSGHIDVLAVFFVLAALTMALSTRRYAGWYSGVLVMLAVLTKVFPVIFAPFLWLMLPTDQRRGFVVGAVTTAMVLLGAFAPAIINGVETLTTYSRHWEFSGFTFQQLRLWLHSGDQARLLLATLFGLTLVVAWWRLKSIQPFDPWSVVRTLMALVLVFLLLTPTLHPWYALYLVAFATLVPHPAALVLSWSVLLSYQVVSHYHLTGVWQERADLSFYIWLAPLLALLASAVFSRLSRRANS</sequence>
<accession>Q1JVT2</accession>
<dbReference type="GO" id="GO:0005886">
    <property type="term" value="C:plasma membrane"/>
    <property type="evidence" value="ECO:0007669"/>
    <property type="project" value="UniProtKB-SubCell"/>
</dbReference>
<feature type="transmembrane region" description="Helical" evidence="8">
    <location>
        <begin position="12"/>
        <end position="32"/>
    </location>
</feature>
<evidence type="ECO:0000256" key="2">
    <source>
        <dbReference type="ARBA" id="ARBA00022475"/>
    </source>
</evidence>
<feature type="transmembrane region" description="Helical" evidence="8">
    <location>
        <begin position="271"/>
        <end position="292"/>
    </location>
</feature>
<dbReference type="GO" id="GO:0016758">
    <property type="term" value="F:hexosyltransferase activity"/>
    <property type="evidence" value="ECO:0007669"/>
    <property type="project" value="InterPro"/>
</dbReference>
<feature type="transmembrane region" description="Helical" evidence="8">
    <location>
        <begin position="196"/>
        <end position="225"/>
    </location>
</feature>
<organism evidence="9 10">
    <name type="scientific">Desulfuromonas acetoxidans (strain DSM 684 / 11070)</name>
    <dbReference type="NCBI Taxonomy" id="281689"/>
    <lineage>
        <taxon>Bacteria</taxon>
        <taxon>Pseudomonadati</taxon>
        <taxon>Thermodesulfobacteriota</taxon>
        <taxon>Desulfuromonadia</taxon>
        <taxon>Desulfuromonadales</taxon>
        <taxon>Desulfuromonadaceae</taxon>
        <taxon>Desulfuromonas</taxon>
    </lineage>
</organism>
<keyword evidence="4 8" id="KW-0812">Transmembrane</keyword>